<evidence type="ECO:0000259" key="1">
    <source>
        <dbReference type="PROSITE" id="PS51186"/>
    </source>
</evidence>
<organism evidence="2 3">
    <name type="scientific">Labedaea rhizosphaerae</name>
    <dbReference type="NCBI Taxonomy" id="598644"/>
    <lineage>
        <taxon>Bacteria</taxon>
        <taxon>Bacillati</taxon>
        <taxon>Actinomycetota</taxon>
        <taxon>Actinomycetes</taxon>
        <taxon>Pseudonocardiales</taxon>
        <taxon>Pseudonocardiaceae</taxon>
        <taxon>Labedaea</taxon>
    </lineage>
</organism>
<dbReference type="CDD" id="cd04301">
    <property type="entry name" value="NAT_SF"/>
    <property type="match status" value="1"/>
</dbReference>
<protein>
    <submittedName>
        <fullName evidence="2">Ribosomal protein S18 acetylase RimI-like enzyme</fullName>
    </submittedName>
</protein>
<proteinExistence type="predicted"/>
<gene>
    <name evidence="2" type="ORF">EV186_104468</name>
</gene>
<dbReference type="Pfam" id="PF00583">
    <property type="entry name" value="Acetyltransf_1"/>
    <property type="match status" value="1"/>
</dbReference>
<dbReference type="Proteomes" id="UP000295444">
    <property type="component" value="Unassembled WGS sequence"/>
</dbReference>
<dbReference type="GO" id="GO:0016747">
    <property type="term" value="F:acyltransferase activity, transferring groups other than amino-acyl groups"/>
    <property type="evidence" value="ECO:0007669"/>
    <property type="project" value="InterPro"/>
</dbReference>
<accession>A0A4R6S9C9</accession>
<dbReference type="SUPFAM" id="SSF55729">
    <property type="entry name" value="Acyl-CoA N-acyltransferases (Nat)"/>
    <property type="match status" value="1"/>
</dbReference>
<dbReference type="InterPro" id="IPR000182">
    <property type="entry name" value="GNAT_dom"/>
</dbReference>
<name>A0A4R6S9C9_LABRH</name>
<dbReference type="PROSITE" id="PS51186">
    <property type="entry name" value="GNAT"/>
    <property type="match status" value="1"/>
</dbReference>
<dbReference type="AlphaFoldDB" id="A0A4R6S9C9"/>
<evidence type="ECO:0000313" key="3">
    <source>
        <dbReference type="Proteomes" id="UP000295444"/>
    </source>
</evidence>
<comment type="caution">
    <text evidence="2">The sequence shown here is derived from an EMBL/GenBank/DDBJ whole genome shotgun (WGS) entry which is preliminary data.</text>
</comment>
<keyword evidence="2" id="KW-0689">Ribosomal protein</keyword>
<keyword evidence="2" id="KW-0687">Ribonucleoprotein</keyword>
<feature type="domain" description="N-acetyltransferase" evidence="1">
    <location>
        <begin position="4"/>
        <end position="160"/>
    </location>
</feature>
<dbReference type="Gene3D" id="3.40.630.30">
    <property type="match status" value="1"/>
</dbReference>
<reference evidence="2 3" key="1">
    <citation type="submission" date="2019-03" db="EMBL/GenBank/DDBJ databases">
        <title>Genomic Encyclopedia of Type Strains, Phase IV (KMG-IV): sequencing the most valuable type-strain genomes for metagenomic binning, comparative biology and taxonomic classification.</title>
        <authorList>
            <person name="Goeker M."/>
        </authorList>
    </citation>
    <scope>NUCLEOTIDE SEQUENCE [LARGE SCALE GENOMIC DNA]</scope>
    <source>
        <strain evidence="2 3">DSM 45361</strain>
    </source>
</reference>
<sequence>MVAIVIRQHRNEDLAAVAALYNRFDDNPNPLAGGVTAAEIERELADRETAAFLVATDGEEIVGTFGLFRNTGRRSARAGELIADMFFVAPAYRNGVLTGRLFTEAVEFMFSTNCLVLRLTVNPANTPAFRLYRRVGCVAIGVPIAGEDGNVELYNYIPLILRGVIADLPQAALAALGSLASFGGVTRGRDDDLRSDLIEVDGLKAVRYDLLLGEHRITAVVDVDAGRVHRVELITPDGAVTPLRHQLPPPGGASDVDSQVYAFGDDALRCEVDGRDGTVRVRSGAHSGPLYTSTWPSIHADRVAGWREAQPVELAVTEVDGGVRMVERAGDDSLTGTVTLVDGVLTQRFESTVPVRRVFGTVGLRQGRFAVTEPGKAAESHPIGLGLGVRDSTEIVSAARALPAGTELAWLGGSAEVRVQVAEPTTLVHSTLLARRPDPVLRTTFAVPDRGSRVKVSAKAGGVTSWVDGGHKVLRSPHPRTAAFASNPRWRAGLWVTTERARHDRESGLGWGAGRPGWEEKNPRCLVHPDQQLVMTLDLPVVEVAAPAGDGEVVCWLTPHTPATTTVLVDQHGTRTTLSTDDFRQVWASTVDVQLTDGRWLAIGPAGGADQEIVVRATAAGVLVGCVSAADGNPAAWHFTIHSGLR</sequence>
<evidence type="ECO:0000313" key="2">
    <source>
        <dbReference type="EMBL" id="TDP96480.1"/>
    </source>
</evidence>
<dbReference type="InterPro" id="IPR016181">
    <property type="entry name" value="Acyl_CoA_acyltransferase"/>
</dbReference>
<keyword evidence="3" id="KW-1185">Reference proteome</keyword>
<dbReference type="EMBL" id="SNXZ01000004">
    <property type="protein sequence ID" value="TDP96480.1"/>
    <property type="molecule type" value="Genomic_DNA"/>
</dbReference>
<dbReference type="GO" id="GO:0005840">
    <property type="term" value="C:ribosome"/>
    <property type="evidence" value="ECO:0007669"/>
    <property type="project" value="UniProtKB-KW"/>
</dbReference>